<dbReference type="AlphaFoldDB" id="A0A839F3V5"/>
<feature type="signal peptide" evidence="1">
    <location>
        <begin position="1"/>
        <end position="20"/>
    </location>
</feature>
<reference evidence="3 4" key="1">
    <citation type="submission" date="2020-07" db="EMBL/GenBank/DDBJ databases">
        <title>Genomic Encyclopedia of Type Strains, Phase IV (KMG-V): Genome sequencing to study the core and pangenomes of soil and plant-associated prokaryotes.</title>
        <authorList>
            <person name="Whitman W."/>
        </authorList>
    </citation>
    <scope>NUCLEOTIDE SEQUENCE [LARGE SCALE GENOMIC DNA]</scope>
    <source>
        <strain evidence="3 4">RH2WT43</strain>
    </source>
</reference>
<dbReference type="PANTHER" id="PTHR34512">
    <property type="entry name" value="CELL SURFACE PROTEIN"/>
    <property type="match status" value="1"/>
</dbReference>
<dbReference type="SMART" id="SM00564">
    <property type="entry name" value="PQQ"/>
    <property type="match status" value="2"/>
</dbReference>
<dbReference type="PANTHER" id="PTHR34512:SF30">
    <property type="entry name" value="OUTER MEMBRANE PROTEIN ASSEMBLY FACTOR BAMB"/>
    <property type="match status" value="1"/>
</dbReference>
<evidence type="ECO:0000256" key="1">
    <source>
        <dbReference type="SAM" id="SignalP"/>
    </source>
</evidence>
<sequence length="507" mass="52078">MTRSHALLRTALLASGGLLAADVFATDWPQWGFEPAHSANNTAETAVSAANVAQLEQKYAVTLTGRVNAAPVFAQGISTAGGAKDLLFVTAQTGRISALDAADGSVVWSMTTTGGHTPIESSPAIDPDRQYVYSYGADGKVHKYAIGSGTEVTSGGWPQTITLKPGVEKGASALATAVSGGVARLYAVTNGYVGDGGDYQGHLVTIDLATGTSRVFNSMCSTTTTLIPSNGCNSPQSGIWGRPGAVYDAGTDRVYITTANGEFNANTGGHNWGDSVLALHPDGTGAGAGLPLDSHTPTNYDQLDGSDIDLGSASLSILPAPAGSTVAHIGVQTGKDSMLHLIDLDDMSGTGAPGGVGGEIEVIDVPISEFWMKTQSIVWVDTHGDGAAWVYVGNGNGISGLKLTLTASNVPHLQPTWQQNSDSTSAIVANDVLYHAGSCASGTCMLARNPKTGAVLWTSPAIGSLKWGSPILVDGALYMINYASSAKLYKFALPAPVDIIFANGFDG</sequence>
<dbReference type="RefSeq" id="WP_182530773.1">
    <property type="nucleotide sequence ID" value="NZ_JACGXL010000002.1"/>
</dbReference>
<dbReference type="InterPro" id="IPR002372">
    <property type="entry name" value="PQQ_rpt_dom"/>
</dbReference>
<dbReference type="EMBL" id="JACGXL010000002">
    <property type="protein sequence ID" value="MBA8887730.1"/>
    <property type="molecule type" value="Genomic_DNA"/>
</dbReference>
<proteinExistence type="predicted"/>
<keyword evidence="4" id="KW-1185">Reference proteome</keyword>
<evidence type="ECO:0000313" key="4">
    <source>
        <dbReference type="Proteomes" id="UP000550401"/>
    </source>
</evidence>
<dbReference type="Proteomes" id="UP000550401">
    <property type="component" value="Unassembled WGS sequence"/>
</dbReference>
<keyword evidence="1" id="KW-0732">Signal</keyword>
<dbReference type="InterPro" id="IPR018391">
    <property type="entry name" value="PQQ_b-propeller_rpt"/>
</dbReference>
<evidence type="ECO:0000313" key="3">
    <source>
        <dbReference type="EMBL" id="MBA8887730.1"/>
    </source>
</evidence>
<dbReference type="SUPFAM" id="SSF50998">
    <property type="entry name" value="Quinoprotein alcohol dehydrogenase-like"/>
    <property type="match status" value="1"/>
</dbReference>
<dbReference type="Gene3D" id="2.140.10.10">
    <property type="entry name" value="Quinoprotein alcohol dehydrogenase-like superfamily"/>
    <property type="match status" value="1"/>
</dbReference>
<feature type="chain" id="PRO_5032532746" evidence="1">
    <location>
        <begin position="21"/>
        <end position="507"/>
    </location>
</feature>
<dbReference type="Pfam" id="PF13360">
    <property type="entry name" value="PQQ_2"/>
    <property type="match status" value="1"/>
</dbReference>
<name>A0A839F3V5_9GAMM</name>
<gene>
    <name evidence="3" type="ORF">FHW12_001944</name>
</gene>
<dbReference type="InterPro" id="IPR011047">
    <property type="entry name" value="Quinoprotein_ADH-like_sf"/>
</dbReference>
<organism evidence="3 4">
    <name type="scientific">Dokdonella fugitiva</name>
    <dbReference type="NCBI Taxonomy" id="328517"/>
    <lineage>
        <taxon>Bacteria</taxon>
        <taxon>Pseudomonadati</taxon>
        <taxon>Pseudomonadota</taxon>
        <taxon>Gammaproteobacteria</taxon>
        <taxon>Lysobacterales</taxon>
        <taxon>Rhodanobacteraceae</taxon>
        <taxon>Dokdonella</taxon>
    </lineage>
</organism>
<evidence type="ECO:0000259" key="2">
    <source>
        <dbReference type="Pfam" id="PF13360"/>
    </source>
</evidence>
<feature type="domain" description="Pyrrolo-quinoline quinone repeat" evidence="2">
    <location>
        <begin position="67"/>
        <end position="276"/>
    </location>
</feature>
<accession>A0A839F3V5</accession>
<protein>
    <submittedName>
        <fullName evidence="3">Outer membrane protein assembly factor BamB</fullName>
    </submittedName>
</protein>
<comment type="caution">
    <text evidence="3">The sequence shown here is derived from an EMBL/GenBank/DDBJ whole genome shotgun (WGS) entry which is preliminary data.</text>
</comment>